<dbReference type="AlphaFoldDB" id="A0A2H6C8K3"/>
<organism evidence="1 2">
    <name type="scientific">Tetragenococcus halophilus subsp. halophilus</name>
    <dbReference type="NCBI Taxonomy" id="1513897"/>
    <lineage>
        <taxon>Bacteria</taxon>
        <taxon>Bacillati</taxon>
        <taxon>Bacillota</taxon>
        <taxon>Bacilli</taxon>
        <taxon>Lactobacillales</taxon>
        <taxon>Enterococcaceae</taxon>
        <taxon>Tetragenococcus</taxon>
    </lineage>
</organism>
<dbReference type="PIRSF" id="PIRSF021292">
    <property type="entry name" value="Competence_ComGD"/>
    <property type="match status" value="1"/>
</dbReference>
<keyword evidence="2" id="KW-1185">Reference proteome</keyword>
<dbReference type="InterPro" id="IPR016785">
    <property type="entry name" value="ComGD"/>
</dbReference>
<name>A0A2H6C8K3_TETHA</name>
<dbReference type="GO" id="GO:0030420">
    <property type="term" value="P:establishment of competence for transformation"/>
    <property type="evidence" value="ECO:0007669"/>
    <property type="project" value="InterPro"/>
</dbReference>
<gene>
    <name evidence="1" type="ORF">TEHN7118_1780</name>
</gene>
<evidence type="ECO:0000313" key="2">
    <source>
        <dbReference type="Proteomes" id="UP000236214"/>
    </source>
</evidence>
<dbReference type="GeneID" id="64053203"/>
<sequence>MKTHQAFTLIESLLVLLVVTLFIALPSIVIKDTKETLDVIHFFDHFEKNILATQQAAITSNKKTKMIQKDNTQQYYFYTDTIEKLDLPKDLRASRSKTLYFNSGSGNNSSLQNIHFYWDKNEQQITYRFLFARGHYEKNITSIK</sequence>
<reference evidence="1 2" key="1">
    <citation type="submission" date="2016-05" db="EMBL/GenBank/DDBJ databases">
        <title>Whole genome sequencing of Tetragenococcus halophilus subsp. halophilus NISL 7118.</title>
        <authorList>
            <person name="Shiwa Y."/>
            <person name="Nishimura I."/>
            <person name="Yoshikawa H."/>
            <person name="Koyama Y."/>
            <person name="Oguma T."/>
        </authorList>
    </citation>
    <scope>NUCLEOTIDE SEQUENCE [LARGE SCALE GENOMIC DNA]</scope>
    <source>
        <strain evidence="1 2">NISL 7118</strain>
    </source>
</reference>
<dbReference type="RefSeq" id="WP_014123636.1">
    <property type="nucleotide sequence ID" value="NZ_BAABQP010000006.1"/>
</dbReference>
<protein>
    <submittedName>
        <fullName evidence="1">Putative competence protein</fullName>
    </submittedName>
</protein>
<proteinExistence type="predicted"/>
<dbReference type="NCBIfam" id="NF040982">
    <property type="entry name" value="ComGD"/>
    <property type="match status" value="1"/>
</dbReference>
<evidence type="ECO:0000313" key="1">
    <source>
        <dbReference type="EMBL" id="GBD68974.1"/>
    </source>
</evidence>
<accession>A0A2H6C8K3</accession>
<dbReference type="Proteomes" id="UP000236214">
    <property type="component" value="Unassembled WGS sequence"/>
</dbReference>
<comment type="caution">
    <text evidence="1">The sequence shown here is derived from an EMBL/GenBank/DDBJ whole genome shotgun (WGS) entry which is preliminary data.</text>
</comment>
<dbReference type="EMBL" id="BDEC01000086">
    <property type="protein sequence ID" value="GBD68974.1"/>
    <property type="molecule type" value="Genomic_DNA"/>
</dbReference>